<comment type="caution">
    <text evidence="2">The sequence shown here is derived from an EMBL/GenBank/DDBJ whole genome shotgun (WGS) entry which is preliminary data.</text>
</comment>
<evidence type="ECO:0000313" key="2">
    <source>
        <dbReference type="EMBL" id="PJB82081.1"/>
    </source>
</evidence>
<sequence>MKKENIFENFTHQYSLSKTLRFELIPTEETKRFLEKNEIIKKDAVIDESYHKAKPYFDSLHREFIKESLDPERSLLSFGNFERSWNDFQKDKKSNKKNLLAQKKLLYKDIAKLFDDYVNTWKKQYAPETKNSGTKLLYSADTLSILKKRFPKDSENEKLFIKDEHGNDRYIFDSFDRFTTYLTKFQATRENLYKNDGTSTAVATRIVENLSFFLANKSKFEKFLAYKDILKLTDQEKESSKTEYYMRCMTQPGIEKYNALVGDLNARMKTLRDTAGKDAKKSDYPLLKKLYNQILAEKKIESDKVFDIESNEEVPVRMHEFYEEVERVSTIAKELVTILAQGGFENEYGGIYLHNRAINTIARKWFVSAYEFENCLPQKGKKKEGSVRVAPFVSFAEIKDALGEKLAEDLLKEKLFEEKAYRLVKRTLAYSQFLALFAK</sequence>
<feature type="domain" description="Cas12a REC1" evidence="1">
    <location>
        <begin position="52"/>
        <end position="294"/>
    </location>
</feature>
<name>A0A2M8D5W7_9BACT</name>
<reference evidence="3" key="1">
    <citation type="submission" date="2017-09" db="EMBL/GenBank/DDBJ databases">
        <title>Depth-based differentiation of microbial function through sediment-hosted aquifers and enrichment of novel symbionts in the deep terrestrial subsurface.</title>
        <authorList>
            <person name="Probst A.J."/>
            <person name="Ladd B."/>
            <person name="Jarett J.K."/>
            <person name="Geller-Mcgrath D.E."/>
            <person name="Sieber C.M.K."/>
            <person name="Emerson J.B."/>
            <person name="Anantharaman K."/>
            <person name="Thomas B.C."/>
            <person name="Malmstrom R."/>
            <person name="Stieglmeier M."/>
            <person name="Klingl A."/>
            <person name="Woyke T."/>
            <person name="Ryan C.M."/>
            <person name="Banfield J.F."/>
        </authorList>
    </citation>
    <scope>NUCLEOTIDE SEQUENCE [LARGE SCALE GENOMIC DNA]</scope>
</reference>
<dbReference type="AlphaFoldDB" id="A0A2M8D5W7"/>
<dbReference type="InterPro" id="IPR040787">
    <property type="entry name" value="Cas12a_REC1"/>
</dbReference>
<dbReference type="EMBL" id="PFTM01000065">
    <property type="protein sequence ID" value="PJB82081.1"/>
    <property type="molecule type" value="Genomic_DNA"/>
</dbReference>
<accession>A0A2M8D5W7</accession>
<dbReference type="Proteomes" id="UP000229236">
    <property type="component" value="Unassembled WGS sequence"/>
</dbReference>
<protein>
    <recommendedName>
        <fullName evidence="1">Cas12a REC1 domain-containing protein</fullName>
    </recommendedName>
</protein>
<gene>
    <name evidence="2" type="ORF">CO088_03985</name>
</gene>
<dbReference type="Pfam" id="PF18501">
    <property type="entry name" value="REC1"/>
    <property type="match status" value="1"/>
</dbReference>
<organism evidence="2 3">
    <name type="scientific">Candidatus Yonathbacteria bacterium CG_4_9_14_0_8_um_filter_46_47</name>
    <dbReference type="NCBI Taxonomy" id="1975106"/>
    <lineage>
        <taxon>Bacteria</taxon>
        <taxon>Candidatus Yonathiibacteriota</taxon>
    </lineage>
</organism>
<feature type="non-terminal residue" evidence="2">
    <location>
        <position position="439"/>
    </location>
</feature>
<proteinExistence type="predicted"/>
<evidence type="ECO:0000313" key="3">
    <source>
        <dbReference type="Proteomes" id="UP000229236"/>
    </source>
</evidence>
<evidence type="ECO:0000259" key="1">
    <source>
        <dbReference type="Pfam" id="PF18501"/>
    </source>
</evidence>